<feature type="coiled-coil region" evidence="1">
    <location>
        <begin position="86"/>
        <end position="118"/>
    </location>
</feature>
<evidence type="ECO:0000256" key="1">
    <source>
        <dbReference type="SAM" id="Coils"/>
    </source>
</evidence>
<evidence type="ECO:0000313" key="3">
    <source>
        <dbReference type="EMBL" id="TWH80472.1"/>
    </source>
</evidence>
<keyword evidence="1" id="KW-0175">Coiled coil</keyword>
<gene>
    <name evidence="3" type="ORF">LY60_01734</name>
</gene>
<keyword evidence="2" id="KW-1133">Transmembrane helix</keyword>
<feature type="transmembrane region" description="Helical" evidence="2">
    <location>
        <begin position="5"/>
        <end position="23"/>
    </location>
</feature>
<dbReference type="Proteomes" id="UP000315343">
    <property type="component" value="Unassembled WGS sequence"/>
</dbReference>
<evidence type="ECO:0000313" key="4">
    <source>
        <dbReference type="Proteomes" id="UP000315343"/>
    </source>
</evidence>
<accession>A0A562JBA9</accession>
<sequence>MRMVIISLIVLIVMIGVWVWFHFTSVEPVTSYYWENLFLLSQVIEEGNWVKAEVDYESHYRRWEEARGLWVYFINQDEIDNIDSSIKKLQSFIKNKDKNMAQAELEHLRIQFNIIKENECLALDNIF</sequence>
<dbReference type="AlphaFoldDB" id="A0A562JBA9"/>
<keyword evidence="2" id="KW-0812">Transmembrane</keyword>
<dbReference type="InterPro" id="IPR025373">
    <property type="entry name" value="DUF4363"/>
</dbReference>
<proteinExistence type="predicted"/>
<dbReference type="EMBL" id="VLKH01000004">
    <property type="protein sequence ID" value="TWH80472.1"/>
    <property type="molecule type" value="Genomic_DNA"/>
</dbReference>
<dbReference type="RefSeq" id="WP_145082381.1">
    <property type="nucleotide sequence ID" value="NZ_DAMBUX010000003.1"/>
</dbReference>
<dbReference type="OrthoDB" id="3034917at2"/>
<name>A0A562JBA9_9FIRM</name>
<dbReference type="Pfam" id="PF14276">
    <property type="entry name" value="DUF4363"/>
    <property type="match status" value="1"/>
</dbReference>
<organism evidence="3 4">
    <name type="scientific">Sedimentibacter saalensis</name>
    <dbReference type="NCBI Taxonomy" id="130788"/>
    <lineage>
        <taxon>Bacteria</taxon>
        <taxon>Bacillati</taxon>
        <taxon>Bacillota</taxon>
        <taxon>Tissierellia</taxon>
        <taxon>Sedimentibacter</taxon>
    </lineage>
</organism>
<reference evidence="3 4" key="1">
    <citation type="submission" date="2019-07" db="EMBL/GenBank/DDBJ databases">
        <title>Genomic Encyclopedia of Type Strains, Phase I: the one thousand microbial genomes (KMG-I) project.</title>
        <authorList>
            <person name="Kyrpides N."/>
        </authorList>
    </citation>
    <scope>NUCLEOTIDE SEQUENCE [LARGE SCALE GENOMIC DNA]</scope>
    <source>
        <strain evidence="3 4">DSM 13558</strain>
    </source>
</reference>
<comment type="caution">
    <text evidence="3">The sequence shown here is derived from an EMBL/GenBank/DDBJ whole genome shotgun (WGS) entry which is preliminary data.</text>
</comment>
<evidence type="ECO:0000256" key="2">
    <source>
        <dbReference type="SAM" id="Phobius"/>
    </source>
</evidence>
<keyword evidence="2" id="KW-0472">Membrane</keyword>
<protein>
    <submittedName>
        <fullName evidence="3">Uncharacterized protein DUF4363</fullName>
    </submittedName>
</protein>
<keyword evidence="4" id="KW-1185">Reference proteome</keyword>